<dbReference type="SUPFAM" id="SSF50494">
    <property type="entry name" value="Trypsin-like serine proteases"/>
    <property type="match status" value="1"/>
</dbReference>
<feature type="domain" description="Peptidase S1" evidence="4">
    <location>
        <begin position="113"/>
        <end position="360"/>
    </location>
</feature>
<accession>A0AAV2I3H0</accession>
<name>A0AAV2I3H0_LYMST</name>
<keyword evidence="6" id="KW-1185">Reference proteome</keyword>
<dbReference type="PANTHER" id="PTHR24256">
    <property type="entry name" value="TRYPTASE-RELATED"/>
    <property type="match status" value="1"/>
</dbReference>
<protein>
    <recommendedName>
        <fullName evidence="4">Peptidase S1 domain-containing protein</fullName>
    </recommendedName>
</protein>
<evidence type="ECO:0000313" key="5">
    <source>
        <dbReference type="EMBL" id="CAL1540713.1"/>
    </source>
</evidence>
<dbReference type="InterPro" id="IPR043504">
    <property type="entry name" value="Peptidase_S1_PA_chymotrypsin"/>
</dbReference>
<evidence type="ECO:0000259" key="4">
    <source>
        <dbReference type="PROSITE" id="PS50240"/>
    </source>
</evidence>
<dbReference type="InterPro" id="IPR009003">
    <property type="entry name" value="Peptidase_S1_PA"/>
</dbReference>
<feature type="chain" id="PRO_5043393675" description="Peptidase S1 domain-containing protein" evidence="3">
    <location>
        <begin position="26"/>
        <end position="360"/>
    </location>
</feature>
<feature type="signal peptide" evidence="3">
    <location>
        <begin position="1"/>
        <end position="25"/>
    </location>
</feature>
<dbReference type="InterPro" id="IPR051487">
    <property type="entry name" value="Ser/Thr_Proteases_Immune/Dev"/>
</dbReference>
<keyword evidence="1" id="KW-1015">Disulfide bond</keyword>
<evidence type="ECO:0000256" key="1">
    <source>
        <dbReference type="ARBA" id="ARBA00023157"/>
    </source>
</evidence>
<dbReference type="Proteomes" id="UP001497497">
    <property type="component" value="Unassembled WGS sequence"/>
</dbReference>
<dbReference type="InterPro" id="IPR001254">
    <property type="entry name" value="Trypsin_dom"/>
</dbReference>
<dbReference type="GO" id="GO:0006508">
    <property type="term" value="P:proteolysis"/>
    <property type="evidence" value="ECO:0007669"/>
    <property type="project" value="InterPro"/>
</dbReference>
<reference evidence="5 6" key="1">
    <citation type="submission" date="2024-04" db="EMBL/GenBank/DDBJ databases">
        <authorList>
            <consortium name="Genoscope - CEA"/>
            <person name="William W."/>
        </authorList>
    </citation>
    <scope>NUCLEOTIDE SEQUENCE [LARGE SCALE GENOMIC DNA]</scope>
</reference>
<sequence length="360" mass="38814">MESAVFCNRLLLLAFGCMLNQHVHASICGKFSIGGPCMLLPDYTTTTTTLSPSSSDNSYCQLACGQDNDDNFSSLCACATTTTTEIPTTTPFADVCYYTNNRTAKLSTIVKRMYSGTEVATECEYPGVVGLYKDPDGPKEALQCMGTLLEEDKILIEDFCMDLINADLSQLVYVHAQSYHQEDVSTSSPYVNASTATLLDPTGANTKLYTISLSSPLTFNDQCVQPSCFPNARVLASDIDLTDCRIVGYGETTDGFGSPSKTLKEVKVSVNRNTVTYLTLKYTRLDGKSSKTGPCFNDGGAPVICNHKISGEWITVGVVLAVGVPCSTGAFVSPTVANLLKEARVQTLFNGLQTFKYISP</sequence>
<dbReference type="GO" id="GO:0004252">
    <property type="term" value="F:serine-type endopeptidase activity"/>
    <property type="evidence" value="ECO:0007669"/>
    <property type="project" value="InterPro"/>
</dbReference>
<proteinExistence type="inferred from homology"/>
<comment type="similarity">
    <text evidence="2">Belongs to the peptidase S1 family. CLIP subfamily.</text>
</comment>
<organism evidence="5 6">
    <name type="scientific">Lymnaea stagnalis</name>
    <name type="common">Great pond snail</name>
    <name type="synonym">Helix stagnalis</name>
    <dbReference type="NCBI Taxonomy" id="6523"/>
    <lineage>
        <taxon>Eukaryota</taxon>
        <taxon>Metazoa</taxon>
        <taxon>Spiralia</taxon>
        <taxon>Lophotrochozoa</taxon>
        <taxon>Mollusca</taxon>
        <taxon>Gastropoda</taxon>
        <taxon>Heterobranchia</taxon>
        <taxon>Euthyneura</taxon>
        <taxon>Panpulmonata</taxon>
        <taxon>Hygrophila</taxon>
        <taxon>Lymnaeoidea</taxon>
        <taxon>Lymnaeidae</taxon>
        <taxon>Lymnaea</taxon>
    </lineage>
</organism>
<dbReference type="Gene3D" id="2.40.10.10">
    <property type="entry name" value="Trypsin-like serine proteases"/>
    <property type="match status" value="1"/>
</dbReference>
<dbReference type="AlphaFoldDB" id="A0AAV2I3H0"/>
<keyword evidence="3" id="KW-0732">Signal</keyword>
<evidence type="ECO:0000313" key="6">
    <source>
        <dbReference type="Proteomes" id="UP001497497"/>
    </source>
</evidence>
<dbReference type="PROSITE" id="PS50240">
    <property type="entry name" value="TRYPSIN_DOM"/>
    <property type="match status" value="1"/>
</dbReference>
<dbReference type="EMBL" id="CAXITT010000396">
    <property type="protein sequence ID" value="CAL1540713.1"/>
    <property type="molecule type" value="Genomic_DNA"/>
</dbReference>
<gene>
    <name evidence="5" type="ORF">GSLYS_00014362001</name>
</gene>
<evidence type="ECO:0000256" key="3">
    <source>
        <dbReference type="SAM" id="SignalP"/>
    </source>
</evidence>
<comment type="caution">
    <text evidence="5">The sequence shown here is derived from an EMBL/GenBank/DDBJ whole genome shotgun (WGS) entry which is preliminary data.</text>
</comment>
<evidence type="ECO:0000256" key="2">
    <source>
        <dbReference type="ARBA" id="ARBA00024195"/>
    </source>
</evidence>